<organism evidence="3 4">
    <name type="scientific">Sulfobacillus acidophilus</name>
    <dbReference type="NCBI Taxonomy" id="53633"/>
    <lineage>
        <taxon>Bacteria</taxon>
        <taxon>Bacillati</taxon>
        <taxon>Bacillota</taxon>
        <taxon>Clostridia</taxon>
        <taxon>Eubacteriales</taxon>
        <taxon>Clostridiales Family XVII. Incertae Sedis</taxon>
        <taxon>Sulfobacillus</taxon>
    </lineage>
</organism>
<dbReference type="AlphaFoldDB" id="A0A2T2WE98"/>
<dbReference type="InterPro" id="IPR010095">
    <property type="entry name" value="Cas12f1-like_TNB"/>
</dbReference>
<dbReference type="Pfam" id="PF07282">
    <property type="entry name" value="Cas12f1-like_TNB"/>
    <property type="match status" value="1"/>
</dbReference>
<dbReference type="EMBL" id="PXYV01000058">
    <property type="protein sequence ID" value="PSR20554.1"/>
    <property type="molecule type" value="Genomic_DNA"/>
</dbReference>
<dbReference type="GO" id="GO:0003677">
    <property type="term" value="F:DNA binding"/>
    <property type="evidence" value="ECO:0007669"/>
    <property type="project" value="UniProtKB-KW"/>
</dbReference>
<dbReference type="Proteomes" id="UP000241848">
    <property type="component" value="Unassembled WGS sequence"/>
</dbReference>
<evidence type="ECO:0000256" key="1">
    <source>
        <dbReference type="ARBA" id="ARBA00023125"/>
    </source>
</evidence>
<gene>
    <name evidence="3" type="ORF">C7B45_14520</name>
</gene>
<evidence type="ECO:0000313" key="3">
    <source>
        <dbReference type="EMBL" id="PSR20554.1"/>
    </source>
</evidence>
<evidence type="ECO:0000313" key="4">
    <source>
        <dbReference type="Proteomes" id="UP000241848"/>
    </source>
</evidence>
<name>A0A2T2WE98_9FIRM</name>
<protein>
    <recommendedName>
        <fullName evidence="2">Cas12f1-like TNB domain-containing protein</fullName>
    </recommendedName>
</protein>
<comment type="caution">
    <text evidence="3">The sequence shown here is derived from an EMBL/GenBank/DDBJ whole genome shotgun (WGS) entry which is preliminary data.</text>
</comment>
<evidence type="ECO:0000259" key="2">
    <source>
        <dbReference type="Pfam" id="PF07282"/>
    </source>
</evidence>
<sequence length="123" mass="13666">MAGMLKNHKRARAIGDRGFGKFRRQLECQSAQRGKTVIVVSRWYPSSKTCSACGYTMPKMPLTLRDWTCPHGGAHHDRDVNAANQFANNGREFNGRMPIRVCLTAALFGDSLGQRPAADDRSL</sequence>
<feature type="domain" description="Cas12f1-like TNB" evidence="2">
    <location>
        <begin position="19"/>
        <end position="83"/>
    </location>
</feature>
<accession>A0A2T2WE98</accession>
<reference evidence="3 4" key="1">
    <citation type="journal article" date="2014" name="BMC Genomics">
        <title>Comparison of environmental and isolate Sulfobacillus genomes reveals diverse carbon, sulfur, nitrogen, and hydrogen metabolisms.</title>
        <authorList>
            <person name="Justice N.B."/>
            <person name="Norman A."/>
            <person name="Brown C.T."/>
            <person name="Singh A."/>
            <person name="Thomas B.C."/>
            <person name="Banfield J.F."/>
        </authorList>
    </citation>
    <scope>NUCLEOTIDE SEQUENCE [LARGE SCALE GENOMIC DNA]</scope>
    <source>
        <strain evidence="3">AMDSBA3</strain>
    </source>
</reference>
<proteinExistence type="predicted"/>
<keyword evidence="1" id="KW-0238">DNA-binding</keyword>